<proteinExistence type="predicted"/>
<dbReference type="Pfam" id="PF13895">
    <property type="entry name" value="Ig_2"/>
    <property type="match status" value="4"/>
</dbReference>
<organism evidence="3 4">
    <name type="scientific">Podarcis muralis</name>
    <name type="common">Wall lizard</name>
    <name type="synonym">Lacerta muralis</name>
    <dbReference type="NCBI Taxonomy" id="64176"/>
    <lineage>
        <taxon>Eukaryota</taxon>
        <taxon>Metazoa</taxon>
        <taxon>Chordata</taxon>
        <taxon>Craniata</taxon>
        <taxon>Vertebrata</taxon>
        <taxon>Euteleostomi</taxon>
        <taxon>Lepidosauria</taxon>
        <taxon>Squamata</taxon>
        <taxon>Bifurcata</taxon>
        <taxon>Unidentata</taxon>
        <taxon>Episquamata</taxon>
        <taxon>Laterata</taxon>
        <taxon>Lacertibaenia</taxon>
        <taxon>Lacertidae</taxon>
        <taxon>Podarcis</taxon>
    </lineage>
</organism>
<dbReference type="GO" id="GO:0002764">
    <property type="term" value="P:immune response-regulating signaling pathway"/>
    <property type="evidence" value="ECO:0007669"/>
    <property type="project" value="TreeGrafter"/>
</dbReference>
<name>A0A670JYN6_PODMU</name>
<dbReference type="PANTHER" id="PTHR11738:SF186">
    <property type="entry name" value="OSTEOCLAST-ASSOCIATED IMMUNOGLOBULIN-LIKE RECEPTOR"/>
    <property type="match status" value="1"/>
</dbReference>
<dbReference type="InterPro" id="IPR050412">
    <property type="entry name" value="Ig-like_Receptors_ImmuneReg"/>
</dbReference>
<keyword evidence="1" id="KW-1015">Disulfide bond</keyword>
<reference evidence="3" key="2">
    <citation type="submission" date="2025-08" db="UniProtKB">
        <authorList>
            <consortium name="Ensembl"/>
        </authorList>
    </citation>
    <scope>IDENTIFICATION</scope>
</reference>
<dbReference type="InterPro" id="IPR003599">
    <property type="entry name" value="Ig_sub"/>
</dbReference>
<dbReference type="PANTHER" id="PTHR11738">
    <property type="entry name" value="MHC CLASS I NK CELL RECEPTOR"/>
    <property type="match status" value="1"/>
</dbReference>
<evidence type="ECO:0000313" key="4">
    <source>
        <dbReference type="Proteomes" id="UP000472272"/>
    </source>
</evidence>
<feature type="domain" description="Ig-like" evidence="2">
    <location>
        <begin position="137"/>
        <end position="224"/>
    </location>
</feature>
<keyword evidence="4" id="KW-1185">Reference proteome</keyword>
<dbReference type="PROSITE" id="PS50835">
    <property type="entry name" value="IG_LIKE"/>
    <property type="match status" value="3"/>
</dbReference>
<dbReference type="SMART" id="SM00409">
    <property type="entry name" value="IG"/>
    <property type="match status" value="4"/>
</dbReference>
<sequence length="487" mass="54748">MTLLCCARCGRPPLHPPTVRHCSLPPLLFQHVDPSLSKPSIRMRPGDTLAEGFNVTIECHGPENGLNFSLHKSSNLIAWQMAKSDGNTSEFSLSMIRLEDEGNYTCQYHRRGHAFQWSEPSDAVGLELVTGQLYRKPSISVRPSPQVILGEDFYIHCETENNSEATFYLVKEGSSEAEENRNATKFFFSEVRLEDGGSYTCRYHRIGFPFRWSESSDPMELVVTDPWFSKPSITLTPTQQISTGMNVSIECQGAESYLTFSLFKSNNLIASQEAEENRNATKFFFSEVRLEDGGSYTCRYHRIGFPFRWSESSDPMELVVTGQYPEPSISVIPSPNVALGGNFYISCGSHHYKATFELFKGEPAIYVRSEKSSSYTVDFFISEAKLEHGGIYQCRYCLNRLCSHLSDRLYINVTGEGLSYLQWRVHSNPTPIGSAPLIGHLCCAACLSLTRLTSHLCSLPTNLLSNGLKAAYRYSHSELHVVFYAPQ</sequence>
<evidence type="ECO:0000256" key="1">
    <source>
        <dbReference type="ARBA" id="ARBA00023157"/>
    </source>
</evidence>
<dbReference type="InterPro" id="IPR007110">
    <property type="entry name" value="Ig-like_dom"/>
</dbReference>
<reference evidence="3" key="3">
    <citation type="submission" date="2025-09" db="UniProtKB">
        <authorList>
            <consortium name="Ensembl"/>
        </authorList>
    </citation>
    <scope>IDENTIFICATION</scope>
</reference>
<reference evidence="3 4" key="1">
    <citation type="journal article" date="2019" name="Proc. Natl. Acad. Sci. U.S.A.">
        <title>Regulatory changes in pterin and carotenoid genes underlie balanced color polymorphisms in the wall lizard.</title>
        <authorList>
            <person name="Andrade P."/>
            <person name="Pinho C."/>
            <person name="Perez I de Lanuza G."/>
            <person name="Afonso S."/>
            <person name="Brejcha J."/>
            <person name="Rubin C.J."/>
            <person name="Wallerman O."/>
            <person name="Pereira P."/>
            <person name="Sabatino S.J."/>
            <person name="Bellati A."/>
            <person name="Pellitteri-Rosa D."/>
            <person name="Bosakova Z."/>
            <person name="Bunikis I."/>
            <person name="Carretero M.A."/>
            <person name="Feiner N."/>
            <person name="Marsik P."/>
            <person name="Pauperio F."/>
            <person name="Salvi D."/>
            <person name="Soler L."/>
            <person name="While G.M."/>
            <person name="Uller T."/>
            <person name="Font E."/>
            <person name="Andersson L."/>
            <person name="Carneiro M."/>
        </authorList>
    </citation>
    <scope>NUCLEOTIDE SEQUENCE</scope>
</reference>
<feature type="domain" description="Ig-like" evidence="2">
    <location>
        <begin position="39"/>
        <end position="107"/>
    </location>
</feature>
<dbReference type="Gene3D" id="2.60.40.10">
    <property type="entry name" value="Immunoglobulins"/>
    <property type="match status" value="4"/>
</dbReference>
<dbReference type="InterPro" id="IPR013783">
    <property type="entry name" value="Ig-like_fold"/>
</dbReference>
<dbReference type="Proteomes" id="UP000472272">
    <property type="component" value="Chromosome 13"/>
</dbReference>
<evidence type="ECO:0000313" key="3">
    <source>
        <dbReference type="Ensembl" id="ENSPMRP00000029681.1"/>
    </source>
</evidence>
<dbReference type="InterPro" id="IPR036179">
    <property type="entry name" value="Ig-like_dom_sf"/>
</dbReference>
<evidence type="ECO:0000259" key="2">
    <source>
        <dbReference type="PROSITE" id="PS50835"/>
    </source>
</evidence>
<dbReference type="AlphaFoldDB" id="A0A670JYN6"/>
<dbReference type="Ensembl" id="ENSPMRT00000031480.1">
    <property type="protein sequence ID" value="ENSPMRP00000029681.1"/>
    <property type="gene ID" value="ENSPMRG00000018864.1"/>
</dbReference>
<dbReference type="SMART" id="SM00408">
    <property type="entry name" value="IGc2"/>
    <property type="match status" value="3"/>
</dbReference>
<accession>A0A670JYN6</accession>
<dbReference type="SUPFAM" id="SSF48726">
    <property type="entry name" value="Immunoglobulin"/>
    <property type="match status" value="4"/>
</dbReference>
<dbReference type="InterPro" id="IPR003598">
    <property type="entry name" value="Ig_sub2"/>
</dbReference>
<dbReference type="GeneTree" id="ENSGT01150000286974"/>
<feature type="domain" description="Ig-like" evidence="2">
    <location>
        <begin position="231"/>
        <end position="321"/>
    </location>
</feature>
<protein>
    <recommendedName>
        <fullName evidence="2">Ig-like domain-containing protein</fullName>
    </recommendedName>
</protein>